<reference evidence="2" key="1">
    <citation type="submission" date="2023-03" db="EMBL/GenBank/DDBJ databases">
        <authorList>
            <person name="Shen W."/>
            <person name="Cai J."/>
        </authorList>
    </citation>
    <scope>NUCLEOTIDE SEQUENCE</scope>
    <source>
        <strain evidence="2">B226-2</strain>
    </source>
</reference>
<gene>
    <name evidence="2" type="ORF">P7H43_03890</name>
</gene>
<evidence type="ECO:0000313" key="2">
    <source>
        <dbReference type="EMBL" id="MDT2809614.1"/>
    </source>
</evidence>
<name>A0AAW8TX84_9ENTE</name>
<dbReference type="AlphaFoldDB" id="A0AAW8TX84"/>
<protein>
    <submittedName>
        <fullName evidence="2">Uncharacterized protein</fullName>
    </submittedName>
</protein>
<accession>A0AAW8TX84</accession>
<keyword evidence="1" id="KW-0472">Membrane</keyword>
<dbReference type="Proteomes" id="UP001256711">
    <property type="component" value="Unassembled WGS sequence"/>
</dbReference>
<keyword evidence="1" id="KW-0812">Transmembrane</keyword>
<evidence type="ECO:0000313" key="3">
    <source>
        <dbReference type="Proteomes" id="UP001256711"/>
    </source>
</evidence>
<proteinExistence type="predicted"/>
<dbReference type="EMBL" id="JARQBJ010000002">
    <property type="protein sequence ID" value="MDT2809614.1"/>
    <property type="molecule type" value="Genomic_DNA"/>
</dbReference>
<comment type="caution">
    <text evidence="2">The sequence shown here is derived from an EMBL/GenBank/DDBJ whole genome shotgun (WGS) entry which is preliminary data.</text>
</comment>
<feature type="transmembrane region" description="Helical" evidence="1">
    <location>
        <begin position="28"/>
        <end position="47"/>
    </location>
</feature>
<dbReference type="RefSeq" id="WP_270598117.1">
    <property type="nucleotide sequence ID" value="NZ_JAQESC010000005.1"/>
</dbReference>
<evidence type="ECO:0000256" key="1">
    <source>
        <dbReference type="SAM" id="Phobius"/>
    </source>
</evidence>
<keyword evidence="1" id="KW-1133">Transmembrane helix</keyword>
<sequence length="171" mass="19508">MKPIIKETLAQKQGKDKVLYFLYAYKEILIGTLIALIAVGLFLGSLLTRQEVIFRSKVLTEQGADNWLAADLTTTYEDLLQPSEKERILVDTANLDDNQSAEVIGTQLAAKEIDIIWINEKLEDEFVQRYDQDNLTESKLQFTKKGETFVARIMPNAPHKQALEKVSELYE</sequence>
<organism evidence="2 3">
    <name type="scientific">Enterococcus asini</name>
    <dbReference type="NCBI Taxonomy" id="57732"/>
    <lineage>
        <taxon>Bacteria</taxon>
        <taxon>Bacillati</taxon>
        <taxon>Bacillota</taxon>
        <taxon>Bacilli</taxon>
        <taxon>Lactobacillales</taxon>
        <taxon>Enterococcaceae</taxon>
        <taxon>Enterococcus</taxon>
    </lineage>
</organism>